<dbReference type="RefSeq" id="WP_088260077.1">
    <property type="nucleotide sequence ID" value="NZ_NIDE01000019.1"/>
</dbReference>
<dbReference type="PANTHER" id="PTHR10091">
    <property type="entry name" value="ALDOSE-1-EPIMERASE"/>
    <property type="match status" value="1"/>
</dbReference>
<sequence>MSFSITPHPARAGDRSGTVYELADASGAVRAEIWPFMGFNCLKWQVRGATGEWADVLYTAPDWDTNPVPTRSGHPVLFPFPNRMAGGQFTFEGKEYQLPRNETSGVHAIHGFTPRNPWRVVGTSTANATSASVTGQFSLATDLPAALDYWPGDIVISLTYTLSLTSLHVGAVVENPGPGPVPFGIGYHPYFCIPTAPGAAADDMVVWCPVSEVWESTAAIPTGKRLPIPAEYDFRTARAVGPLVLDTLFTGLPPAKPDASGLTPIARLGHKTAPGSVVVAADEAFRDVLLFTPTHRHAVAIEPYTCATDAANLDAKGIDAGWRVLPPGGRFAANVEYRWEAGKS</sequence>
<accession>A0A225CZU5</accession>
<name>A0A225CZU5_9BACT</name>
<dbReference type="InterPro" id="IPR014718">
    <property type="entry name" value="GH-type_carb-bd"/>
</dbReference>
<protein>
    <submittedName>
        <fullName evidence="1">Putative aldose-1-epimerase</fullName>
    </submittedName>
</protein>
<dbReference type="GO" id="GO:0006006">
    <property type="term" value="P:glucose metabolic process"/>
    <property type="evidence" value="ECO:0007669"/>
    <property type="project" value="TreeGrafter"/>
</dbReference>
<dbReference type="EMBL" id="NIDE01000019">
    <property type="protein sequence ID" value="OWK34851.1"/>
    <property type="molecule type" value="Genomic_DNA"/>
</dbReference>
<evidence type="ECO:0000313" key="2">
    <source>
        <dbReference type="Proteomes" id="UP000214646"/>
    </source>
</evidence>
<gene>
    <name evidence="1" type="ORF">FRUB_09693</name>
</gene>
<dbReference type="Pfam" id="PF01263">
    <property type="entry name" value="Aldose_epim"/>
    <property type="match status" value="1"/>
</dbReference>
<dbReference type="InterPro" id="IPR011013">
    <property type="entry name" value="Gal_mutarotase_sf_dom"/>
</dbReference>
<dbReference type="SUPFAM" id="SSF74650">
    <property type="entry name" value="Galactose mutarotase-like"/>
    <property type="match status" value="1"/>
</dbReference>
<dbReference type="PANTHER" id="PTHR10091:SF0">
    <property type="entry name" value="GALACTOSE MUTAROTASE"/>
    <property type="match status" value="1"/>
</dbReference>
<dbReference type="GO" id="GO:0030246">
    <property type="term" value="F:carbohydrate binding"/>
    <property type="evidence" value="ECO:0007669"/>
    <property type="project" value="InterPro"/>
</dbReference>
<dbReference type="CDD" id="cd01081">
    <property type="entry name" value="Aldose_epim"/>
    <property type="match status" value="1"/>
</dbReference>
<dbReference type="GO" id="GO:0033499">
    <property type="term" value="P:galactose catabolic process via UDP-galactose, Leloir pathway"/>
    <property type="evidence" value="ECO:0007669"/>
    <property type="project" value="TreeGrafter"/>
</dbReference>
<evidence type="ECO:0000313" key="1">
    <source>
        <dbReference type="EMBL" id="OWK34851.1"/>
    </source>
</evidence>
<comment type="caution">
    <text evidence="1">The sequence shown here is derived from an EMBL/GenBank/DDBJ whole genome shotgun (WGS) entry which is preliminary data.</text>
</comment>
<keyword evidence="2" id="KW-1185">Reference proteome</keyword>
<dbReference type="Gene3D" id="2.70.98.10">
    <property type="match status" value="1"/>
</dbReference>
<dbReference type="GO" id="GO:0004034">
    <property type="term" value="F:aldose 1-epimerase activity"/>
    <property type="evidence" value="ECO:0007669"/>
    <property type="project" value="TreeGrafter"/>
</dbReference>
<dbReference type="InterPro" id="IPR008183">
    <property type="entry name" value="Aldose_1/G6P_1-epimerase"/>
</dbReference>
<reference evidence="2" key="1">
    <citation type="submission" date="2017-06" db="EMBL/GenBank/DDBJ databases">
        <title>Genome analysis of Fimbriiglobus ruber SP5, the first member of the order Planctomycetales with confirmed chitinolytic capability.</title>
        <authorList>
            <person name="Ravin N.V."/>
            <person name="Rakitin A.L."/>
            <person name="Ivanova A.A."/>
            <person name="Beletsky A.V."/>
            <person name="Kulichevskaya I.S."/>
            <person name="Mardanov A.V."/>
            <person name="Dedysh S.N."/>
        </authorList>
    </citation>
    <scope>NUCLEOTIDE SEQUENCE [LARGE SCALE GENOMIC DNA]</scope>
    <source>
        <strain evidence="2">SP5</strain>
    </source>
</reference>
<dbReference type="AlphaFoldDB" id="A0A225CZU5"/>
<organism evidence="1 2">
    <name type="scientific">Fimbriiglobus ruber</name>
    <dbReference type="NCBI Taxonomy" id="1908690"/>
    <lineage>
        <taxon>Bacteria</taxon>
        <taxon>Pseudomonadati</taxon>
        <taxon>Planctomycetota</taxon>
        <taxon>Planctomycetia</taxon>
        <taxon>Gemmatales</taxon>
        <taxon>Gemmataceae</taxon>
        <taxon>Fimbriiglobus</taxon>
    </lineage>
</organism>
<dbReference type="OrthoDB" id="9795355at2"/>
<proteinExistence type="predicted"/>
<dbReference type="Proteomes" id="UP000214646">
    <property type="component" value="Unassembled WGS sequence"/>
</dbReference>